<keyword evidence="7" id="KW-1185">Reference proteome</keyword>
<sequence>MARRRLPRGTDQRPRHAPRPHARRHPAGRARCTLLLAPARPQPPGATARPARRTCLPRPCAAGGGVSVAALLPAASPACGDDTRFQPLAAGWPIADIAPAVGLVDLAHFTRLFKRLYGLTPARYQQQSGSRPLH</sequence>
<dbReference type="SUPFAM" id="SSF46689">
    <property type="entry name" value="Homeodomain-like"/>
    <property type="match status" value="1"/>
</dbReference>
<name>A0A847SAR0_9NEIS</name>
<dbReference type="InterPro" id="IPR018060">
    <property type="entry name" value="HTH_AraC"/>
</dbReference>
<comment type="caution">
    <text evidence="6">The sequence shown here is derived from an EMBL/GenBank/DDBJ whole genome shotgun (WGS) entry which is preliminary data.</text>
</comment>
<gene>
    <name evidence="6" type="ORF">HF682_03250</name>
</gene>
<protein>
    <submittedName>
        <fullName evidence="6">Helix-turn-helix transcriptional regulator</fullName>
    </submittedName>
</protein>
<keyword evidence="3" id="KW-0804">Transcription</keyword>
<dbReference type="Gene3D" id="1.10.10.60">
    <property type="entry name" value="Homeodomain-like"/>
    <property type="match status" value="1"/>
</dbReference>
<evidence type="ECO:0000313" key="7">
    <source>
        <dbReference type="Proteomes" id="UP000587991"/>
    </source>
</evidence>
<dbReference type="GO" id="GO:0003700">
    <property type="term" value="F:DNA-binding transcription factor activity"/>
    <property type="evidence" value="ECO:0007669"/>
    <property type="project" value="InterPro"/>
</dbReference>
<feature type="compositionally biased region" description="Basic residues" evidence="4">
    <location>
        <begin position="15"/>
        <end position="28"/>
    </location>
</feature>
<evidence type="ECO:0000256" key="1">
    <source>
        <dbReference type="ARBA" id="ARBA00023015"/>
    </source>
</evidence>
<evidence type="ECO:0000313" key="6">
    <source>
        <dbReference type="EMBL" id="NLR74168.1"/>
    </source>
</evidence>
<accession>A0A847SAR0</accession>
<feature type="domain" description="HTH araC/xylS-type" evidence="5">
    <location>
        <begin position="93"/>
        <end position="127"/>
    </location>
</feature>
<dbReference type="InterPro" id="IPR020449">
    <property type="entry name" value="Tscrpt_reg_AraC-type_HTH"/>
</dbReference>
<keyword evidence="1" id="KW-0805">Transcription regulation</keyword>
<evidence type="ECO:0000256" key="3">
    <source>
        <dbReference type="ARBA" id="ARBA00023163"/>
    </source>
</evidence>
<feature type="region of interest" description="Disordered" evidence="4">
    <location>
        <begin position="1"/>
        <end position="28"/>
    </location>
</feature>
<dbReference type="PRINTS" id="PR00032">
    <property type="entry name" value="HTHARAC"/>
</dbReference>
<reference evidence="6 7" key="1">
    <citation type="submission" date="2020-04" db="EMBL/GenBank/DDBJ databases">
        <title>Draft genome of Leeia sp. IMCC25680.</title>
        <authorList>
            <person name="Song J."/>
            <person name="Cho J.-C."/>
        </authorList>
    </citation>
    <scope>NUCLEOTIDE SEQUENCE [LARGE SCALE GENOMIC DNA]</scope>
    <source>
        <strain evidence="6 7">IMCC25680</strain>
    </source>
</reference>
<evidence type="ECO:0000259" key="5">
    <source>
        <dbReference type="PROSITE" id="PS01124"/>
    </source>
</evidence>
<dbReference type="EMBL" id="JABAIM010000001">
    <property type="protein sequence ID" value="NLR74168.1"/>
    <property type="molecule type" value="Genomic_DNA"/>
</dbReference>
<dbReference type="InterPro" id="IPR009057">
    <property type="entry name" value="Homeodomain-like_sf"/>
</dbReference>
<proteinExistence type="predicted"/>
<organism evidence="6 7">
    <name type="scientific">Leeia aquatica</name>
    <dbReference type="NCBI Taxonomy" id="2725557"/>
    <lineage>
        <taxon>Bacteria</taxon>
        <taxon>Pseudomonadati</taxon>
        <taxon>Pseudomonadota</taxon>
        <taxon>Betaproteobacteria</taxon>
        <taxon>Neisseriales</taxon>
        <taxon>Leeiaceae</taxon>
        <taxon>Leeia</taxon>
    </lineage>
</organism>
<evidence type="ECO:0000256" key="2">
    <source>
        <dbReference type="ARBA" id="ARBA00023125"/>
    </source>
</evidence>
<keyword evidence="2" id="KW-0238">DNA-binding</keyword>
<dbReference type="Proteomes" id="UP000587991">
    <property type="component" value="Unassembled WGS sequence"/>
</dbReference>
<dbReference type="GO" id="GO:0043565">
    <property type="term" value="F:sequence-specific DNA binding"/>
    <property type="evidence" value="ECO:0007669"/>
    <property type="project" value="InterPro"/>
</dbReference>
<evidence type="ECO:0000256" key="4">
    <source>
        <dbReference type="SAM" id="MobiDB-lite"/>
    </source>
</evidence>
<dbReference type="PROSITE" id="PS01124">
    <property type="entry name" value="HTH_ARAC_FAMILY_2"/>
    <property type="match status" value="1"/>
</dbReference>
<dbReference type="Pfam" id="PF00165">
    <property type="entry name" value="HTH_AraC"/>
    <property type="match status" value="1"/>
</dbReference>
<dbReference type="AlphaFoldDB" id="A0A847SAR0"/>